<dbReference type="Proteomes" id="UP001469553">
    <property type="component" value="Unassembled WGS sequence"/>
</dbReference>
<sequence length="99" mass="11320">MALVRLSDNVFITRGARNNPFLLKKTVKGRLRHCRKKNNGQQKTGVKSSPLVFCLQPPALTCHSANAYNQHWEQIQPACKKQGHITHLLHHFRILSQTL</sequence>
<name>A0ABV0XX22_9TELE</name>
<accession>A0ABV0XX22</accession>
<organism evidence="1 2">
    <name type="scientific">Ameca splendens</name>
    <dbReference type="NCBI Taxonomy" id="208324"/>
    <lineage>
        <taxon>Eukaryota</taxon>
        <taxon>Metazoa</taxon>
        <taxon>Chordata</taxon>
        <taxon>Craniata</taxon>
        <taxon>Vertebrata</taxon>
        <taxon>Euteleostomi</taxon>
        <taxon>Actinopterygii</taxon>
        <taxon>Neopterygii</taxon>
        <taxon>Teleostei</taxon>
        <taxon>Neoteleostei</taxon>
        <taxon>Acanthomorphata</taxon>
        <taxon>Ovalentaria</taxon>
        <taxon>Atherinomorphae</taxon>
        <taxon>Cyprinodontiformes</taxon>
        <taxon>Goodeidae</taxon>
        <taxon>Ameca</taxon>
    </lineage>
</organism>
<proteinExistence type="predicted"/>
<comment type="caution">
    <text evidence="1">The sequence shown here is derived from an EMBL/GenBank/DDBJ whole genome shotgun (WGS) entry which is preliminary data.</text>
</comment>
<evidence type="ECO:0000313" key="2">
    <source>
        <dbReference type="Proteomes" id="UP001469553"/>
    </source>
</evidence>
<dbReference type="EMBL" id="JAHRIP010016440">
    <property type="protein sequence ID" value="MEQ2286073.1"/>
    <property type="molecule type" value="Genomic_DNA"/>
</dbReference>
<evidence type="ECO:0000313" key="1">
    <source>
        <dbReference type="EMBL" id="MEQ2286073.1"/>
    </source>
</evidence>
<keyword evidence="2" id="KW-1185">Reference proteome</keyword>
<gene>
    <name evidence="1" type="ORF">AMECASPLE_038378</name>
</gene>
<reference evidence="1 2" key="1">
    <citation type="submission" date="2021-06" db="EMBL/GenBank/DDBJ databases">
        <authorList>
            <person name="Palmer J.M."/>
        </authorList>
    </citation>
    <scope>NUCLEOTIDE SEQUENCE [LARGE SCALE GENOMIC DNA]</scope>
    <source>
        <strain evidence="1 2">AS_MEX2019</strain>
        <tissue evidence="1">Muscle</tissue>
    </source>
</reference>
<protein>
    <submittedName>
        <fullName evidence="1">Uncharacterized protein</fullName>
    </submittedName>
</protein>